<protein>
    <submittedName>
        <fullName evidence="12">Uncharacterized protein</fullName>
    </submittedName>
</protein>
<dbReference type="PANTHER" id="PTHR24282">
    <property type="entry name" value="CYTOCHROME P450 FAMILY MEMBER"/>
    <property type="match status" value="1"/>
</dbReference>
<evidence type="ECO:0000256" key="9">
    <source>
        <dbReference type="ARBA" id="ARBA00023004"/>
    </source>
</evidence>
<dbReference type="Pfam" id="PF00067">
    <property type="entry name" value="p450"/>
    <property type="match status" value="1"/>
</dbReference>
<dbReference type="InterPro" id="IPR036396">
    <property type="entry name" value="Cyt_P450_sf"/>
</dbReference>
<keyword evidence="11" id="KW-0472">Membrane</keyword>
<evidence type="ECO:0000313" key="13">
    <source>
        <dbReference type="Proteomes" id="UP001396334"/>
    </source>
</evidence>
<organism evidence="12 13">
    <name type="scientific">Hibiscus sabdariffa</name>
    <name type="common">roselle</name>
    <dbReference type="NCBI Taxonomy" id="183260"/>
    <lineage>
        <taxon>Eukaryota</taxon>
        <taxon>Viridiplantae</taxon>
        <taxon>Streptophyta</taxon>
        <taxon>Embryophyta</taxon>
        <taxon>Tracheophyta</taxon>
        <taxon>Spermatophyta</taxon>
        <taxon>Magnoliopsida</taxon>
        <taxon>eudicotyledons</taxon>
        <taxon>Gunneridae</taxon>
        <taxon>Pentapetalae</taxon>
        <taxon>rosids</taxon>
        <taxon>malvids</taxon>
        <taxon>Malvales</taxon>
        <taxon>Malvaceae</taxon>
        <taxon>Malvoideae</taxon>
        <taxon>Hibiscus</taxon>
    </lineage>
</organism>
<keyword evidence="9" id="KW-0408">Iron</keyword>
<dbReference type="EMBL" id="JBBPBN010000034">
    <property type="protein sequence ID" value="KAK9003501.1"/>
    <property type="molecule type" value="Genomic_DNA"/>
</dbReference>
<keyword evidence="5" id="KW-0812">Transmembrane</keyword>
<comment type="caution">
    <text evidence="12">The sequence shown here is derived from an EMBL/GenBank/DDBJ whole genome shotgun (WGS) entry which is preliminary data.</text>
</comment>
<evidence type="ECO:0000256" key="1">
    <source>
        <dbReference type="ARBA" id="ARBA00001971"/>
    </source>
</evidence>
<evidence type="ECO:0000256" key="3">
    <source>
        <dbReference type="ARBA" id="ARBA00010617"/>
    </source>
</evidence>
<evidence type="ECO:0000256" key="5">
    <source>
        <dbReference type="ARBA" id="ARBA00022692"/>
    </source>
</evidence>
<evidence type="ECO:0000256" key="7">
    <source>
        <dbReference type="ARBA" id="ARBA00022989"/>
    </source>
</evidence>
<gene>
    <name evidence="12" type="ORF">V6N11_061060</name>
</gene>
<dbReference type="InterPro" id="IPR001128">
    <property type="entry name" value="Cyt_P450"/>
</dbReference>
<keyword evidence="6" id="KW-0479">Metal-binding</keyword>
<dbReference type="InterPro" id="IPR050665">
    <property type="entry name" value="Cytochrome_P450_Monooxygen"/>
</dbReference>
<keyword evidence="10" id="KW-0503">Monooxygenase</keyword>
<sequence length="103" mass="11892">MIINETLRLYDPLTDLVKEVGREVQLGKLILPANIDLLVPKMALHHNPHLWKDDVHLFKPERFVERIARATKYNSAAYFHCSKISVTPEWMIVGDSMPEVIVD</sequence>
<keyword evidence="8" id="KW-0560">Oxidoreductase</keyword>
<evidence type="ECO:0000256" key="11">
    <source>
        <dbReference type="ARBA" id="ARBA00023136"/>
    </source>
</evidence>
<dbReference type="Proteomes" id="UP001396334">
    <property type="component" value="Unassembled WGS sequence"/>
</dbReference>
<comment type="cofactor">
    <cofactor evidence="1">
        <name>heme</name>
        <dbReference type="ChEBI" id="CHEBI:30413"/>
    </cofactor>
</comment>
<evidence type="ECO:0000256" key="2">
    <source>
        <dbReference type="ARBA" id="ARBA00004167"/>
    </source>
</evidence>
<evidence type="ECO:0000256" key="4">
    <source>
        <dbReference type="ARBA" id="ARBA00022617"/>
    </source>
</evidence>
<evidence type="ECO:0000256" key="8">
    <source>
        <dbReference type="ARBA" id="ARBA00023002"/>
    </source>
</evidence>
<comment type="subcellular location">
    <subcellularLocation>
        <location evidence="2">Membrane</location>
        <topology evidence="2">Single-pass membrane protein</topology>
    </subcellularLocation>
</comment>
<dbReference type="Gene3D" id="1.10.630.10">
    <property type="entry name" value="Cytochrome P450"/>
    <property type="match status" value="1"/>
</dbReference>
<keyword evidence="7" id="KW-1133">Transmembrane helix</keyword>
<accession>A0ABR2QSR2</accession>
<evidence type="ECO:0000256" key="10">
    <source>
        <dbReference type="ARBA" id="ARBA00023033"/>
    </source>
</evidence>
<evidence type="ECO:0000256" key="6">
    <source>
        <dbReference type="ARBA" id="ARBA00022723"/>
    </source>
</evidence>
<comment type="similarity">
    <text evidence="3">Belongs to the cytochrome P450 family.</text>
</comment>
<evidence type="ECO:0000313" key="12">
    <source>
        <dbReference type="EMBL" id="KAK9003501.1"/>
    </source>
</evidence>
<reference evidence="12 13" key="1">
    <citation type="journal article" date="2024" name="G3 (Bethesda)">
        <title>Genome assembly of Hibiscus sabdariffa L. provides insights into metabolisms of medicinal natural products.</title>
        <authorList>
            <person name="Kim T."/>
        </authorList>
    </citation>
    <scope>NUCLEOTIDE SEQUENCE [LARGE SCALE GENOMIC DNA]</scope>
    <source>
        <strain evidence="12">TK-2024</strain>
        <tissue evidence="12">Old leaves</tissue>
    </source>
</reference>
<proteinExistence type="inferred from homology"/>
<keyword evidence="4" id="KW-0349">Heme</keyword>
<dbReference type="PANTHER" id="PTHR24282:SF265">
    <property type="entry name" value="CYTOCHROME P450 CYP749A22-LIKE"/>
    <property type="match status" value="1"/>
</dbReference>
<dbReference type="SUPFAM" id="SSF48264">
    <property type="entry name" value="Cytochrome P450"/>
    <property type="match status" value="1"/>
</dbReference>
<keyword evidence="13" id="KW-1185">Reference proteome</keyword>
<name>A0ABR2QSR2_9ROSI</name>